<dbReference type="GO" id="GO:0005739">
    <property type="term" value="C:mitochondrion"/>
    <property type="evidence" value="ECO:0007669"/>
    <property type="project" value="TreeGrafter"/>
</dbReference>
<keyword evidence="3" id="KW-0378">Hydrolase</keyword>
<evidence type="ECO:0000259" key="5">
    <source>
        <dbReference type="PROSITE" id="PS51770"/>
    </source>
</evidence>
<evidence type="ECO:0000256" key="1">
    <source>
        <dbReference type="ARBA" id="ARBA00010458"/>
    </source>
</evidence>
<dbReference type="InterPro" id="IPR006683">
    <property type="entry name" value="Thioestr_dom"/>
</dbReference>
<feature type="domain" description="HotDog ACOT-type" evidence="5">
    <location>
        <begin position="280"/>
        <end position="391"/>
    </location>
</feature>
<dbReference type="GO" id="GO:0006637">
    <property type="term" value="P:acyl-CoA metabolic process"/>
    <property type="evidence" value="ECO:0007669"/>
    <property type="project" value="TreeGrafter"/>
</dbReference>
<evidence type="ECO:0000256" key="3">
    <source>
        <dbReference type="ARBA" id="ARBA00022801"/>
    </source>
</evidence>
<keyword evidence="4" id="KW-0809">Transit peptide</keyword>
<dbReference type="InterPro" id="IPR029069">
    <property type="entry name" value="HotDog_dom_sf"/>
</dbReference>
<accession>A0A7E4URK6</accession>
<protein>
    <submittedName>
        <fullName evidence="7">HotDog ACOT-type domain-containing protein</fullName>
    </submittedName>
</protein>
<evidence type="ECO:0000256" key="2">
    <source>
        <dbReference type="ARBA" id="ARBA00022737"/>
    </source>
</evidence>
<evidence type="ECO:0000313" key="6">
    <source>
        <dbReference type="Proteomes" id="UP000492821"/>
    </source>
</evidence>
<dbReference type="Gene3D" id="3.10.129.10">
    <property type="entry name" value="Hotdog Thioesterase"/>
    <property type="match status" value="2"/>
</dbReference>
<dbReference type="SUPFAM" id="SSF54637">
    <property type="entry name" value="Thioesterase/thiol ester dehydrase-isomerase"/>
    <property type="match status" value="2"/>
</dbReference>
<dbReference type="AlphaFoldDB" id="A0A7E4URK6"/>
<dbReference type="InterPro" id="IPR033120">
    <property type="entry name" value="HOTDOG_ACOT"/>
</dbReference>
<dbReference type="PANTHER" id="PTHR12655:SF0">
    <property type="entry name" value="ACYL-COENZYME A THIOESTERASE 9, MITOCHONDRIAL"/>
    <property type="match status" value="1"/>
</dbReference>
<reference evidence="6" key="1">
    <citation type="journal article" date="2013" name="Genetics">
        <title>The draft genome and transcriptome of Panagrellus redivivus are shaped by the harsh demands of a free-living lifestyle.</title>
        <authorList>
            <person name="Srinivasan J."/>
            <person name="Dillman A.R."/>
            <person name="Macchietto M.G."/>
            <person name="Heikkinen L."/>
            <person name="Lakso M."/>
            <person name="Fracchia K.M."/>
            <person name="Antoshechkin I."/>
            <person name="Mortazavi A."/>
            <person name="Wong G."/>
            <person name="Sternberg P.W."/>
        </authorList>
    </citation>
    <scope>NUCLEOTIDE SEQUENCE [LARGE SCALE GENOMIC DNA]</scope>
    <source>
        <strain evidence="6">MT8872</strain>
    </source>
</reference>
<dbReference type="PROSITE" id="PS51770">
    <property type="entry name" value="HOTDOG_ACOT"/>
    <property type="match status" value="2"/>
</dbReference>
<evidence type="ECO:0000256" key="4">
    <source>
        <dbReference type="ARBA" id="ARBA00022946"/>
    </source>
</evidence>
<evidence type="ECO:0000313" key="7">
    <source>
        <dbReference type="WBParaSite" id="Pan_g11927.t1"/>
    </source>
</evidence>
<organism evidence="6 7">
    <name type="scientific">Panagrellus redivivus</name>
    <name type="common">Microworm</name>
    <dbReference type="NCBI Taxonomy" id="6233"/>
    <lineage>
        <taxon>Eukaryota</taxon>
        <taxon>Metazoa</taxon>
        <taxon>Ecdysozoa</taxon>
        <taxon>Nematoda</taxon>
        <taxon>Chromadorea</taxon>
        <taxon>Rhabditida</taxon>
        <taxon>Tylenchina</taxon>
        <taxon>Panagrolaimomorpha</taxon>
        <taxon>Panagrolaimoidea</taxon>
        <taxon>Panagrolaimidae</taxon>
        <taxon>Panagrellus</taxon>
    </lineage>
</organism>
<feature type="domain" description="HotDog ACOT-type" evidence="5">
    <location>
        <begin position="69"/>
        <end position="197"/>
    </location>
</feature>
<proteinExistence type="inferred from homology"/>
<reference evidence="7" key="2">
    <citation type="submission" date="2020-10" db="UniProtKB">
        <authorList>
            <consortium name="WormBaseParasite"/>
        </authorList>
    </citation>
    <scope>IDENTIFICATION</scope>
</reference>
<comment type="similarity">
    <text evidence="1">Belongs to the acyl coenzyme A hydrolase family.</text>
</comment>
<dbReference type="WBParaSite" id="Pan_g11927.t1">
    <property type="protein sequence ID" value="Pan_g11927.t1"/>
    <property type="gene ID" value="Pan_g11927"/>
</dbReference>
<dbReference type="PANTHER" id="PTHR12655">
    <property type="entry name" value="ACYL-COA THIOESTERASE"/>
    <property type="match status" value="1"/>
</dbReference>
<dbReference type="CDD" id="cd03442">
    <property type="entry name" value="BFIT_BACH"/>
    <property type="match status" value="2"/>
</dbReference>
<keyword evidence="6" id="KW-1185">Reference proteome</keyword>
<dbReference type="Proteomes" id="UP000492821">
    <property type="component" value="Unassembled WGS sequence"/>
</dbReference>
<dbReference type="GO" id="GO:0047617">
    <property type="term" value="F:fatty acyl-CoA hydrolase activity"/>
    <property type="evidence" value="ECO:0007669"/>
    <property type="project" value="TreeGrafter"/>
</dbReference>
<name>A0A7E4URK6_PANRE</name>
<dbReference type="Pfam" id="PF03061">
    <property type="entry name" value="4HBT"/>
    <property type="match status" value="1"/>
</dbReference>
<sequence length="423" mass="48220">MFRSIPRFSAKPFIRTLHNEPPNIADLSKVRTTVEMRKIMESSYVAMMDVGAVKVDTSRPLEPRSMAQSRSQFVVPLTSDPEIRSHYISHSGAVRFGKLLEDMDYFSCWVCYLHNYGSEEVLIDAPMDRVIVTACVDRIDLHSLVLSSERDLLLDGFVSYAGKTSMESSLRILQPDANGNLQHLLRAKFVMVARDPTDPTKNVPIHPLSYKSLNEAVIFNEGKAASDLRKSTDQNSLFLKPPLRDEIELLHSIFMTTLAKDGSCHSYSRRKLQPNEVDLDDTKMQTVKICFPEFKNIYGKIFGGFLMREAFEVASATTKNFCAKPTEVFAVDDIVFRRPVSIGDTLVFNSHVTFTKDDKMHVRVEAQSQNYDKPRLTTNTFHFSFRTRDGSPVPTVVPREYNQGMMFLNGRRHLLRDIEINNM</sequence>
<keyword evidence="2" id="KW-0677">Repeat</keyword>